<name>A0A1Y0IQW5_9BACL</name>
<accession>A0A1Y0IQW5</accession>
<gene>
    <name evidence="1" type="ORF">CBW65_18945</name>
</gene>
<dbReference type="KEGG" id="tum:CBW65_18945"/>
<evidence type="ECO:0000313" key="1">
    <source>
        <dbReference type="EMBL" id="ARU62817.1"/>
    </source>
</evidence>
<evidence type="ECO:0000313" key="2">
    <source>
        <dbReference type="Proteomes" id="UP000195437"/>
    </source>
</evidence>
<keyword evidence="2" id="KW-1185">Reference proteome</keyword>
<organism evidence="1 2">
    <name type="scientific">Tumebacillus avium</name>
    <dbReference type="NCBI Taxonomy" id="1903704"/>
    <lineage>
        <taxon>Bacteria</taxon>
        <taxon>Bacillati</taxon>
        <taxon>Bacillota</taxon>
        <taxon>Bacilli</taxon>
        <taxon>Bacillales</taxon>
        <taxon>Alicyclobacillaceae</taxon>
        <taxon>Tumebacillus</taxon>
    </lineage>
</organism>
<dbReference type="OrthoDB" id="2716151at2"/>
<protein>
    <submittedName>
        <fullName evidence="1">DUF2642 domain-containing protein</fullName>
    </submittedName>
</protein>
<dbReference type="EMBL" id="CP021434">
    <property type="protein sequence ID" value="ARU62817.1"/>
    <property type="molecule type" value="Genomic_DNA"/>
</dbReference>
<proteinExistence type="predicted"/>
<dbReference type="RefSeq" id="WP_087458167.1">
    <property type="nucleotide sequence ID" value="NZ_CP021434.1"/>
</dbReference>
<sequence length="222" mass="25124">MNRFRSYLGTQVEVEVSGGKWLSGTLADVGTDVLVMLIRERYHYIPFVHVQKLKARPAGAEELDAAEILNPVQVEAASLSYRNLLIHLRGQFVELYVSGKETVHGYLTSVMNNYFVFYSPVYKTIYISLEHLKWLIPYPQGTTPYSLQNSLLPVNPNPLPLSRSFDEQCKKLVGQLVVFDFADKADKIGLLKTVENSRIELINAGGESCHWNLHHLKAVHLP</sequence>
<reference evidence="2" key="1">
    <citation type="submission" date="2017-05" db="EMBL/GenBank/DDBJ databases">
        <authorList>
            <person name="Sung H."/>
        </authorList>
    </citation>
    <scope>NUCLEOTIDE SEQUENCE [LARGE SCALE GENOMIC DNA]</scope>
    <source>
        <strain evidence="2">AR23208</strain>
    </source>
</reference>
<dbReference type="AlphaFoldDB" id="A0A1Y0IQW5"/>
<dbReference type="Proteomes" id="UP000195437">
    <property type="component" value="Chromosome"/>
</dbReference>